<dbReference type="Pfam" id="PF05597">
    <property type="entry name" value="Phasin"/>
    <property type="match status" value="1"/>
</dbReference>
<protein>
    <submittedName>
        <fullName evidence="2">Polyhydroxyalkanoate synthesis regulator phasin</fullName>
    </submittedName>
</protein>
<evidence type="ECO:0000313" key="3">
    <source>
        <dbReference type="Proteomes" id="UP000537130"/>
    </source>
</evidence>
<feature type="region of interest" description="Disordered" evidence="1">
    <location>
        <begin position="119"/>
        <end position="139"/>
    </location>
</feature>
<gene>
    <name evidence="2" type="ORF">FHR99_001502</name>
</gene>
<dbReference type="Proteomes" id="UP000537130">
    <property type="component" value="Unassembled WGS sequence"/>
</dbReference>
<dbReference type="PANTHER" id="PTHR38664:SF1">
    <property type="entry name" value="SLR0058 PROTEIN"/>
    <property type="match status" value="1"/>
</dbReference>
<reference evidence="2 3" key="1">
    <citation type="submission" date="2020-08" db="EMBL/GenBank/DDBJ databases">
        <title>Genomic Encyclopedia of Type Strains, Phase III (KMG-III): the genomes of soil and plant-associated and newly described type strains.</title>
        <authorList>
            <person name="Whitman W."/>
        </authorList>
    </citation>
    <scope>NUCLEOTIDE SEQUENCE [LARGE SCALE GENOMIC DNA]</scope>
    <source>
        <strain evidence="2 3">CECT 8654</strain>
    </source>
</reference>
<evidence type="ECO:0000313" key="2">
    <source>
        <dbReference type="EMBL" id="MBB3047266.1"/>
    </source>
</evidence>
<dbReference type="InterPro" id="IPR008769">
    <property type="entry name" value="PhaF_PhaI"/>
</dbReference>
<comment type="caution">
    <text evidence="2">The sequence shown here is derived from an EMBL/GenBank/DDBJ whole genome shotgun (WGS) entry which is preliminary data.</text>
</comment>
<dbReference type="PANTHER" id="PTHR38664">
    <property type="entry name" value="SLR0058 PROTEIN"/>
    <property type="match status" value="1"/>
</dbReference>
<accession>A0A7W4Z6V2</accession>
<dbReference type="EMBL" id="JACHWY010000001">
    <property type="protein sequence ID" value="MBB3047266.1"/>
    <property type="molecule type" value="Genomic_DNA"/>
</dbReference>
<organism evidence="2 3">
    <name type="scientific">Litorivivens lipolytica</name>
    <dbReference type="NCBI Taxonomy" id="1524264"/>
    <lineage>
        <taxon>Bacteria</taxon>
        <taxon>Pseudomonadati</taxon>
        <taxon>Pseudomonadota</taxon>
        <taxon>Gammaproteobacteria</taxon>
        <taxon>Litorivivens</taxon>
    </lineage>
</organism>
<keyword evidence="3" id="KW-1185">Reference proteome</keyword>
<dbReference type="NCBIfam" id="NF047773">
    <property type="entry name" value="phas_rel_Lepto"/>
    <property type="match status" value="1"/>
</dbReference>
<proteinExistence type="predicted"/>
<dbReference type="AlphaFoldDB" id="A0A7W4Z6V2"/>
<evidence type="ECO:0000256" key="1">
    <source>
        <dbReference type="SAM" id="MobiDB-lite"/>
    </source>
</evidence>
<dbReference type="RefSeq" id="WP_183409899.1">
    <property type="nucleotide sequence ID" value="NZ_JACHWY010000001.1"/>
</dbReference>
<sequence>MSKEKSQLKEVSDMAKNIWLAGLGAYGRAFDEAQERYEQASKETPRLFTELVEKGRNLESQARTAIDDVASKGKGTATSLEERISKVRANLGFGGVSSEDFERLEKKVDALAKKVNSLSAAPKKAPAKRAAASKAATAE</sequence>
<name>A0A7W4Z6V2_9GAMM</name>